<feature type="region of interest" description="Disordered" evidence="1">
    <location>
        <begin position="63"/>
        <end position="108"/>
    </location>
</feature>
<evidence type="ECO:0000313" key="2">
    <source>
        <dbReference type="EMBL" id="GAT49174.1"/>
    </source>
</evidence>
<protein>
    <submittedName>
        <fullName evidence="2">Uncharacterized protein</fullName>
    </submittedName>
</protein>
<gene>
    <name evidence="2" type="ORF">MCHLO_06513</name>
</gene>
<evidence type="ECO:0000256" key="1">
    <source>
        <dbReference type="SAM" id="MobiDB-lite"/>
    </source>
</evidence>
<accession>A0ABQ0LDG0</accession>
<proteinExistence type="predicted"/>
<feature type="region of interest" description="Disordered" evidence="1">
    <location>
        <begin position="204"/>
        <end position="226"/>
    </location>
</feature>
<keyword evidence="3" id="KW-1185">Reference proteome</keyword>
<feature type="region of interest" description="Disordered" evidence="1">
    <location>
        <begin position="1"/>
        <end position="40"/>
    </location>
</feature>
<feature type="compositionally biased region" description="Acidic residues" evidence="1">
    <location>
        <begin position="1"/>
        <end position="35"/>
    </location>
</feature>
<dbReference type="EMBL" id="DF845295">
    <property type="protein sequence ID" value="GAT49174.1"/>
    <property type="molecule type" value="Genomic_DNA"/>
</dbReference>
<reference evidence="2" key="1">
    <citation type="submission" date="2014-09" db="EMBL/GenBank/DDBJ databases">
        <title>Genome sequence of the luminous mushroom Mycena chlorophos for searching fungal bioluminescence genes.</title>
        <authorList>
            <person name="Tanaka Y."/>
            <person name="Kasuga D."/>
            <person name="Oba Y."/>
            <person name="Hase S."/>
            <person name="Sato K."/>
            <person name="Oba Y."/>
            <person name="Sakakibara Y."/>
        </authorList>
    </citation>
    <scope>NUCLEOTIDE SEQUENCE</scope>
</reference>
<feature type="compositionally biased region" description="Basic residues" evidence="1">
    <location>
        <begin position="63"/>
        <end position="81"/>
    </location>
</feature>
<name>A0ABQ0LDG0_MYCCL</name>
<organism evidence="2 3">
    <name type="scientific">Mycena chlorophos</name>
    <name type="common">Agaric fungus</name>
    <name type="synonym">Agaricus chlorophos</name>
    <dbReference type="NCBI Taxonomy" id="658473"/>
    <lineage>
        <taxon>Eukaryota</taxon>
        <taxon>Fungi</taxon>
        <taxon>Dikarya</taxon>
        <taxon>Basidiomycota</taxon>
        <taxon>Agaricomycotina</taxon>
        <taxon>Agaricomycetes</taxon>
        <taxon>Agaricomycetidae</taxon>
        <taxon>Agaricales</taxon>
        <taxon>Marasmiineae</taxon>
        <taxon>Mycenaceae</taxon>
        <taxon>Mycena</taxon>
    </lineage>
</organism>
<dbReference type="Proteomes" id="UP000815677">
    <property type="component" value="Unassembled WGS sequence"/>
</dbReference>
<sequence length="642" mass="72379">MSDGDSEELDSSASNEEQDGDVEMLDADGSEDEETADFKEGVQLFSVQPAIFLDEKRDISSKRLPRRSLRTAPFRKSRLGRHLPTSHPPKPLRWRRTSYPTPEPEQGRQRRLAQLTLNTVLGVYPGVEPASPRLPVVISGVRYHSRRPMPVGPRPRHGHMAEPVQRLRQCDVFEVVEPRSPTVRLRVFGATSNRGTCGSWRRLSNARTSSSSHTLRRSRVNSGSASISHISKNHVSVVAQSRLGMALELGPGEAVDFRDESFVPDDDDPDDFMHVEEIVDLAGILQGRLGQRLAGRVEQGVLVQPLGLLRQVWRRQAAGQVKVERTVTWAGRHIRGMILSCRIGPADMSSLVSHRALDIANQELLGGKRRRWRRIRLRVALSRQFRVRNTYSTRNTHRRESARTLSDVGCARDPVGERWRDLNLFLRAAEVCKARENIDILGVNALVSAYRAFDWSSMVDFCDNDNWSSRRSALLARLTGLAAEENGRELARWTRPQEDEILRDLGDVDADDIPRLVEVASSGVNEFFTETLLPQLAAIQMDAGRLHRATSRSQRGAADLCRCFRTTRANERTRTPTRSLTPSLFLDIRELDACSRLFVKMRDAARSGTFTLDYPPWLYYEALASLLAALIGDDEVKLQAFR</sequence>
<evidence type="ECO:0000313" key="3">
    <source>
        <dbReference type="Proteomes" id="UP000815677"/>
    </source>
</evidence>